<dbReference type="EMBL" id="BBXV01000019">
    <property type="protein sequence ID" value="GAQ17695.1"/>
    <property type="molecule type" value="Genomic_DNA"/>
</dbReference>
<evidence type="ECO:0000313" key="5">
    <source>
        <dbReference type="Proteomes" id="UP000052946"/>
    </source>
</evidence>
<reference evidence="5" key="1">
    <citation type="submission" date="2015-07" db="EMBL/GenBank/DDBJ databases">
        <title>Draft Genome Sequence of Oceanobacillus picturae Heshi-B3 that Was Isolated from Fermented Rice Bran with Aging Salted Mackerel, Which Was Named Heshiko as Traditional Fermented Seafood in Japan.</title>
        <authorList>
            <person name="Akuzawa S."/>
            <person name="Nakagawa J."/>
            <person name="Kanekatsu T."/>
            <person name="Kanesaki Y."/>
            <person name="Suzuki T."/>
        </authorList>
    </citation>
    <scope>NUCLEOTIDE SEQUENCE [LARGE SCALE GENOMIC DNA]</scope>
    <source>
        <strain evidence="5">Heshi-B3</strain>
    </source>
</reference>
<gene>
    <name evidence="4" type="ORF">OPHB3_1620</name>
</gene>
<evidence type="ECO:0000256" key="1">
    <source>
        <dbReference type="ARBA" id="ARBA00023125"/>
    </source>
</evidence>
<feature type="domain" description="HTH tetR-type" evidence="3">
    <location>
        <begin position="12"/>
        <end position="72"/>
    </location>
</feature>
<evidence type="ECO:0000256" key="2">
    <source>
        <dbReference type="PROSITE-ProRule" id="PRU00335"/>
    </source>
</evidence>
<dbReference type="Pfam" id="PF00440">
    <property type="entry name" value="TetR_N"/>
    <property type="match status" value="1"/>
</dbReference>
<name>A0A0U9H5C6_9BACI</name>
<accession>A0A0U9H5C6</accession>
<dbReference type="InterPro" id="IPR009057">
    <property type="entry name" value="Homeodomain-like_sf"/>
</dbReference>
<sequence length="196" mass="22857">MEKSQANRKDPEWTKSRILSVAQQLFMEKGYRAVTTREIAAQCEITQPALYYHYSDKQSLYIAMLERFVSHIQKRIHVVGDGTIAERLEGMLEVLSAEHPTSMMMMVHDILVEFKEENRKRIFSLWKETYLDPFIKIFEEMQEEGMLRESIQPEDAARFCLLTLGQTMSQWKEKPKTLAGQYSLLVDLILNGTTKS</sequence>
<organism evidence="4 5">
    <name type="scientific">Oceanobacillus picturae</name>
    <dbReference type="NCBI Taxonomy" id="171693"/>
    <lineage>
        <taxon>Bacteria</taxon>
        <taxon>Bacillati</taxon>
        <taxon>Bacillota</taxon>
        <taxon>Bacilli</taxon>
        <taxon>Bacillales</taxon>
        <taxon>Bacillaceae</taxon>
        <taxon>Oceanobacillus</taxon>
    </lineage>
</organism>
<dbReference type="RefSeq" id="WP_058949976.1">
    <property type="nucleotide sequence ID" value="NZ_BBXV01000019.1"/>
</dbReference>
<evidence type="ECO:0000313" key="4">
    <source>
        <dbReference type="EMBL" id="GAQ17695.1"/>
    </source>
</evidence>
<dbReference type="PROSITE" id="PS50977">
    <property type="entry name" value="HTH_TETR_2"/>
    <property type="match status" value="1"/>
</dbReference>
<protein>
    <submittedName>
        <fullName evidence="4">HTH-type transcriptional repressor KstR2</fullName>
    </submittedName>
</protein>
<dbReference type="Proteomes" id="UP000052946">
    <property type="component" value="Unassembled WGS sequence"/>
</dbReference>
<dbReference type="Gene3D" id="1.10.357.10">
    <property type="entry name" value="Tetracycline Repressor, domain 2"/>
    <property type="match status" value="1"/>
</dbReference>
<dbReference type="OrthoDB" id="9814200at2"/>
<evidence type="ECO:0000259" key="3">
    <source>
        <dbReference type="PROSITE" id="PS50977"/>
    </source>
</evidence>
<dbReference type="InterPro" id="IPR050109">
    <property type="entry name" value="HTH-type_TetR-like_transc_reg"/>
</dbReference>
<dbReference type="SUPFAM" id="SSF48498">
    <property type="entry name" value="Tetracyclin repressor-like, C-terminal domain"/>
    <property type="match status" value="1"/>
</dbReference>
<comment type="caution">
    <text evidence="4">The sequence shown here is derived from an EMBL/GenBank/DDBJ whole genome shotgun (WGS) entry which is preliminary data.</text>
</comment>
<dbReference type="SUPFAM" id="SSF46689">
    <property type="entry name" value="Homeodomain-like"/>
    <property type="match status" value="1"/>
</dbReference>
<reference evidence="4 5" key="2">
    <citation type="journal article" date="2016" name="Genome Announc.">
        <title>Draft Genome Sequence of Oceanobacillus picturae Heshi-B3, Isolated from Fermented Rice Bran in a Traditional Japanese Seafood Dish.</title>
        <authorList>
            <person name="Akuzawa S."/>
            <person name="Nagaoka J."/>
            <person name="Kanekatsu M."/>
            <person name="Kanesaki Y."/>
            <person name="Suzuki T."/>
        </authorList>
    </citation>
    <scope>NUCLEOTIDE SEQUENCE [LARGE SCALE GENOMIC DNA]</scope>
    <source>
        <strain evidence="4 5">Heshi-B3</strain>
    </source>
</reference>
<dbReference type="InterPro" id="IPR001647">
    <property type="entry name" value="HTH_TetR"/>
</dbReference>
<dbReference type="PANTHER" id="PTHR30055:SF226">
    <property type="entry name" value="HTH-TYPE TRANSCRIPTIONAL REGULATOR PKSA"/>
    <property type="match status" value="1"/>
</dbReference>
<dbReference type="InterPro" id="IPR036271">
    <property type="entry name" value="Tet_transcr_reg_TetR-rel_C_sf"/>
</dbReference>
<dbReference type="PRINTS" id="PR00455">
    <property type="entry name" value="HTHTETR"/>
</dbReference>
<dbReference type="AlphaFoldDB" id="A0A0U9H5C6"/>
<dbReference type="GO" id="GO:0000976">
    <property type="term" value="F:transcription cis-regulatory region binding"/>
    <property type="evidence" value="ECO:0007669"/>
    <property type="project" value="TreeGrafter"/>
</dbReference>
<dbReference type="PANTHER" id="PTHR30055">
    <property type="entry name" value="HTH-TYPE TRANSCRIPTIONAL REGULATOR RUTR"/>
    <property type="match status" value="1"/>
</dbReference>
<proteinExistence type="predicted"/>
<keyword evidence="1 2" id="KW-0238">DNA-binding</keyword>
<dbReference type="GO" id="GO:0003700">
    <property type="term" value="F:DNA-binding transcription factor activity"/>
    <property type="evidence" value="ECO:0007669"/>
    <property type="project" value="TreeGrafter"/>
</dbReference>
<feature type="DNA-binding region" description="H-T-H motif" evidence="2">
    <location>
        <begin position="35"/>
        <end position="54"/>
    </location>
</feature>